<dbReference type="EMBL" id="CP048409">
    <property type="protein sequence ID" value="QIA07212.1"/>
    <property type="molecule type" value="Genomic_DNA"/>
</dbReference>
<dbReference type="Gene3D" id="3.40.50.1820">
    <property type="entry name" value="alpha/beta hydrolase"/>
    <property type="match status" value="1"/>
</dbReference>
<feature type="domain" description="Xaa-Pro dipeptidyl-peptidase-like" evidence="2">
    <location>
        <begin position="153"/>
        <end position="403"/>
    </location>
</feature>
<evidence type="ECO:0000259" key="2">
    <source>
        <dbReference type="Pfam" id="PF02129"/>
    </source>
</evidence>
<dbReference type="PANTHER" id="PTHR43265:SF1">
    <property type="entry name" value="ESTERASE ESTD"/>
    <property type="match status" value="1"/>
</dbReference>
<protein>
    <submittedName>
        <fullName evidence="3">Alpha/beta hydrolase</fullName>
    </submittedName>
</protein>
<dbReference type="KEGG" id="drc:G0Q07_05505"/>
<proteinExistence type="predicted"/>
<dbReference type="InterPro" id="IPR029058">
    <property type="entry name" value="AB_hydrolase_fold"/>
</dbReference>
<name>A0A6C0RB99_9BACT</name>
<dbReference type="InterPro" id="IPR053145">
    <property type="entry name" value="AB_hydrolase_Est10"/>
</dbReference>
<reference evidence="3 4" key="1">
    <citation type="submission" date="2020-02" db="EMBL/GenBank/DDBJ databases">
        <title>Genome sequencing for Draconibacterium sp. strain M1.</title>
        <authorList>
            <person name="Park S.-J."/>
        </authorList>
    </citation>
    <scope>NUCLEOTIDE SEQUENCE [LARGE SCALE GENOMIC DNA]</scope>
    <source>
        <strain evidence="3 4">M1</strain>
    </source>
</reference>
<dbReference type="Pfam" id="PF02129">
    <property type="entry name" value="Peptidase_S15"/>
    <property type="match status" value="1"/>
</dbReference>
<keyword evidence="1" id="KW-0732">Signal</keyword>
<feature type="signal peptide" evidence="1">
    <location>
        <begin position="1"/>
        <end position="24"/>
    </location>
</feature>
<sequence>MKRYTIGLFTTLLLSFLIVETAIAQKPDLAGNWSGKIKLPTGELEIIFKITQNDGKYEAKMDVPKQGASDLPVGDVLVIDDSVSIAVPVILGNYSGHFSSPDSVSGKWKQSGMTFDVNLVRIDEVAPLLRPQTPEPPFPYLSEEVEYINPESGLKLAGTITIPKDVDACPAVVMITGSGAQNRDENIFGHKPFAVIADFLTQNGITVLRVDDRGVGDSEGNVSTSTSLDFADDVLAGVNFLKKRKEIDPRKIGLIGHSEGGLIAPLVATKSHNIAFIVMLAGPGTAGEQILYEQAALIAKAAGLPDYSVEQNKRSQQRIFEVVKSEPDTAKAREKLREAITQGMYTGMNEDMKKAIDAQISSVNSNWFRYFLTYDPKPTLAKVKCPVLALNGSKDLQVQVSNLEAIIKAVNSGNNMNVDTVRFANHNHLFQNCETGAVAEYAQIEETIDPEVLTVIKDWILEQTSAK</sequence>
<dbReference type="Proteomes" id="UP000474630">
    <property type="component" value="Chromosome"/>
</dbReference>
<keyword evidence="4" id="KW-1185">Reference proteome</keyword>
<dbReference type="AlphaFoldDB" id="A0A6C0RB99"/>
<dbReference type="InterPro" id="IPR000383">
    <property type="entry name" value="Xaa-Pro-like_dom"/>
</dbReference>
<evidence type="ECO:0000313" key="3">
    <source>
        <dbReference type="EMBL" id="QIA07212.1"/>
    </source>
</evidence>
<accession>A0A6C0RB99</accession>
<feature type="chain" id="PRO_5025428983" evidence="1">
    <location>
        <begin position="25"/>
        <end position="467"/>
    </location>
</feature>
<evidence type="ECO:0000313" key="4">
    <source>
        <dbReference type="Proteomes" id="UP000474630"/>
    </source>
</evidence>
<dbReference type="SUPFAM" id="SSF53474">
    <property type="entry name" value="alpha/beta-Hydrolases"/>
    <property type="match status" value="1"/>
</dbReference>
<dbReference type="GO" id="GO:0052689">
    <property type="term" value="F:carboxylic ester hydrolase activity"/>
    <property type="evidence" value="ECO:0007669"/>
    <property type="project" value="TreeGrafter"/>
</dbReference>
<evidence type="ECO:0000256" key="1">
    <source>
        <dbReference type="SAM" id="SignalP"/>
    </source>
</evidence>
<keyword evidence="3" id="KW-0378">Hydrolase</keyword>
<organism evidence="3 4">
    <name type="scientific">Draconibacterium halophilum</name>
    <dbReference type="NCBI Taxonomy" id="2706887"/>
    <lineage>
        <taxon>Bacteria</taxon>
        <taxon>Pseudomonadati</taxon>
        <taxon>Bacteroidota</taxon>
        <taxon>Bacteroidia</taxon>
        <taxon>Marinilabiliales</taxon>
        <taxon>Prolixibacteraceae</taxon>
        <taxon>Draconibacterium</taxon>
    </lineage>
</organism>
<dbReference type="PANTHER" id="PTHR43265">
    <property type="entry name" value="ESTERASE ESTD"/>
    <property type="match status" value="1"/>
</dbReference>
<dbReference type="RefSeq" id="WP_163345139.1">
    <property type="nucleotide sequence ID" value="NZ_CP048409.1"/>
</dbReference>
<gene>
    <name evidence="3" type="ORF">G0Q07_05505</name>
</gene>